<reference evidence="1 3" key="1">
    <citation type="submission" date="2018-02" db="EMBL/GenBank/DDBJ databases">
        <title>Complete genome sequencing of Faecalibacterium prausnitzii strains isolated from the human gut.</title>
        <authorList>
            <person name="Fitzgerald B.C."/>
            <person name="Shkoporov A.N."/>
            <person name="Ross P.R."/>
            <person name="Hill C."/>
        </authorList>
    </citation>
    <scope>NUCLEOTIDE SEQUENCE [LARGE SCALE GENOMIC DNA]</scope>
    <source>
        <strain evidence="1 3">APC942/18-1</strain>
    </source>
</reference>
<accession>A0A329TLZ3</accession>
<evidence type="ECO:0000313" key="2">
    <source>
        <dbReference type="EMBL" id="RGB90611.1"/>
    </source>
</evidence>
<dbReference type="EMBL" id="PRLA01000003">
    <property type="protein sequence ID" value="RAW50737.1"/>
    <property type="molecule type" value="Genomic_DNA"/>
</dbReference>
<dbReference type="AlphaFoldDB" id="A0A329TLZ3"/>
<reference evidence="2 4" key="2">
    <citation type="submission" date="2018-08" db="EMBL/GenBank/DDBJ databases">
        <title>A genome reference for cultivated species of the human gut microbiota.</title>
        <authorList>
            <person name="Zou Y."/>
            <person name="Xue W."/>
            <person name="Luo G."/>
        </authorList>
    </citation>
    <scope>NUCLEOTIDE SEQUENCE [LARGE SCALE GENOMIC DNA]</scope>
    <source>
        <strain evidence="2 4">AF32-8AC</strain>
    </source>
</reference>
<sequence>MEIIVHQAILHVLDTTLDAPVLSGSCMEMTAEKTAYLQYHIEKLLASDDIRQCRPLPDSAFRYELEQNKDFIDLSCRIAGVLFDYMHAHTTIPGADLAVVDFTRDGQPWLGILKLNYKNGYTHYTESVDGAPVNSIIQQRACLPTQSGKVEEGALVDLTDYSMKLLEKKFDIDGHKEFYLSTVVFQYTTAEPEKKKLQAIQDAAVQAVQENYQDEPHVEAQVAMLIANQAADNDNKVTVEQVRRQLAEEYPLAAVPFDDYVEKSDVLEPAQAQQPVTVSPARIRRMESRSIHTASGIEVKIPTEILSEDSAVEFLHAEDGSVSLLIKNVIL</sequence>
<dbReference type="Pfam" id="PF04245">
    <property type="entry name" value="NA37"/>
    <property type="match status" value="1"/>
</dbReference>
<evidence type="ECO:0000313" key="4">
    <source>
        <dbReference type="Proteomes" id="UP000260991"/>
    </source>
</evidence>
<dbReference type="InterPro" id="IPR007358">
    <property type="entry name" value="Nucleoid_associated_NdpA"/>
</dbReference>
<dbReference type="GO" id="GO:0009295">
    <property type="term" value="C:nucleoid"/>
    <property type="evidence" value="ECO:0007669"/>
    <property type="project" value="InterPro"/>
</dbReference>
<name>A0A329TLZ3_9FIRM</name>
<gene>
    <name evidence="1" type="ORF">C4N27_04710</name>
    <name evidence="2" type="ORF">DWZ46_10630</name>
</gene>
<proteinExistence type="predicted"/>
<evidence type="ECO:0000313" key="3">
    <source>
        <dbReference type="Proteomes" id="UP000250997"/>
    </source>
</evidence>
<dbReference type="RefSeq" id="WP_015565123.1">
    <property type="nucleotide sequence ID" value="NZ_CP026548.1"/>
</dbReference>
<comment type="caution">
    <text evidence="2">The sequence shown here is derived from an EMBL/GenBank/DDBJ whole genome shotgun (WGS) entry which is preliminary data.</text>
</comment>
<protein>
    <submittedName>
        <fullName evidence="2">Nucleoid-associated protein</fullName>
    </submittedName>
</protein>
<dbReference type="Proteomes" id="UP000260991">
    <property type="component" value="Unassembled WGS sequence"/>
</dbReference>
<evidence type="ECO:0000313" key="1">
    <source>
        <dbReference type="EMBL" id="RAW50737.1"/>
    </source>
</evidence>
<organism evidence="2 4">
    <name type="scientific">Faecalibacterium prausnitzii</name>
    <dbReference type="NCBI Taxonomy" id="853"/>
    <lineage>
        <taxon>Bacteria</taxon>
        <taxon>Bacillati</taxon>
        <taxon>Bacillota</taxon>
        <taxon>Clostridia</taxon>
        <taxon>Eubacteriales</taxon>
        <taxon>Oscillospiraceae</taxon>
        <taxon>Faecalibacterium</taxon>
    </lineage>
</organism>
<dbReference type="EMBL" id="QVER01000013">
    <property type="protein sequence ID" value="RGB90611.1"/>
    <property type="molecule type" value="Genomic_DNA"/>
</dbReference>
<dbReference type="Proteomes" id="UP000250997">
    <property type="component" value="Unassembled WGS sequence"/>
</dbReference>